<protein>
    <submittedName>
        <fullName evidence="1">Uncharacterized protein</fullName>
    </submittedName>
</protein>
<organism evidence="1">
    <name type="scientific">marine sediment metagenome</name>
    <dbReference type="NCBI Taxonomy" id="412755"/>
    <lineage>
        <taxon>unclassified sequences</taxon>
        <taxon>metagenomes</taxon>
        <taxon>ecological metagenomes</taxon>
    </lineage>
</organism>
<reference evidence="1" key="1">
    <citation type="journal article" date="2014" name="Front. Microbiol.">
        <title>High frequency of phylogenetically diverse reductive dehalogenase-homologous genes in deep subseafloor sedimentary metagenomes.</title>
        <authorList>
            <person name="Kawai M."/>
            <person name="Futagami T."/>
            <person name="Toyoda A."/>
            <person name="Takaki Y."/>
            <person name="Nishi S."/>
            <person name="Hori S."/>
            <person name="Arai W."/>
            <person name="Tsubouchi T."/>
            <person name="Morono Y."/>
            <person name="Uchiyama I."/>
            <person name="Ito T."/>
            <person name="Fujiyama A."/>
            <person name="Inagaki F."/>
            <person name="Takami H."/>
        </authorList>
    </citation>
    <scope>NUCLEOTIDE SEQUENCE</scope>
    <source>
        <strain evidence="1">Expedition CK06-06</strain>
    </source>
</reference>
<proteinExistence type="predicted"/>
<name>X1JC01_9ZZZZ</name>
<accession>X1JC01</accession>
<sequence>MKKFSNELKGFINNTQWIFAKTYAATWPHHYIVRERVDENLFLKMVKHIRCFGYEGPFYKQKYIYFEEDGLVYWTMGAPVEETTIINRCPKEDTYECRLKKGTLP</sequence>
<comment type="caution">
    <text evidence="1">The sequence shown here is derived from an EMBL/GenBank/DDBJ whole genome shotgun (WGS) entry which is preliminary data.</text>
</comment>
<gene>
    <name evidence="1" type="ORF">S03H2_57146</name>
</gene>
<dbReference type="EMBL" id="BARU01036610">
    <property type="protein sequence ID" value="GAH79015.1"/>
    <property type="molecule type" value="Genomic_DNA"/>
</dbReference>
<evidence type="ECO:0000313" key="1">
    <source>
        <dbReference type="EMBL" id="GAH79015.1"/>
    </source>
</evidence>
<dbReference type="AlphaFoldDB" id="X1JC01"/>